<evidence type="ECO:0000313" key="3">
    <source>
        <dbReference type="Proteomes" id="UP000498740"/>
    </source>
</evidence>
<dbReference type="Proteomes" id="UP000498740">
    <property type="component" value="Unassembled WGS sequence"/>
</dbReference>
<comment type="caution">
    <text evidence="2">The sequence shown here is derived from an EMBL/GenBank/DDBJ whole genome shotgun (WGS) entry which is preliminary data.</text>
</comment>
<reference evidence="2 3" key="1">
    <citation type="submission" date="2020-05" db="EMBL/GenBank/DDBJ databases">
        <title>Whole genome shotgun sequence of Streptomyces microflavus NBRC 13062.</title>
        <authorList>
            <person name="Komaki H."/>
            <person name="Tamura T."/>
        </authorList>
    </citation>
    <scope>NUCLEOTIDE SEQUENCE [LARGE SCALE GENOMIC DNA]</scope>
    <source>
        <strain evidence="2 3">NBRC 13062</strain>
    </source>
</reference>
<accession>A0A7J0CRJ9</accession>
<feature type="region of interest" description="Disordered" evidence="1">
    <location>
        <begin position="1"/>
        <end position="89"/>
    </location>
</feature>
<dbReference type="AlphaFoldDB" id="A0A7J0CRJ9"/>
<feature type="compositionally biased region" description="Low complexity" evidence="1">
    <location>
        <begin position="43"/>
        <end position="53"/>
    </location>
</feature>
<evidence type="ECO:0000256" key="1">
    <source>
        <dbReference type="SAM" id="MobiDB-lite"/>
    </source>
</evidence>
<sequence length="177" mass="20164">MQGPRLGQSHSRGLRRPHPLLGRRPVSRSHPSHPVAEIHRGGPRPLQQPGGLRHVVAPRRRERHPVSPGDPEEWGPSYRQRPDRPHQRGHIRAHQLDLLHGQPRLVEEHQYGTFRKLVPTEYGKRGRLTAHRRLRVLISHLPSLPGEPPTNEGTKERRLLVRTAPARGTMAANLPPR</sequence>
<dbReference type="EMBL" id="BLWD01000001">
    <property type="protein sequence ID" value="GFN04357.1"/>
    <property type="molecule type" value="Genomic_DNA"/>
</dbReference>
<protein>
    <submittedName>
        <fullName evidence="2">Uncharacterized protein</fullName>
    </submittedName>
</protein>
<name>A0A7J0CRJ9_STRMI</name>
<evidence type="ECO:0000313" key="2">
    <source>
        <dbReference type="EMBL" id="GFN04357.1"/>
    </source>
</evidence>
<organism evidence="2 3">
    <name type="scientific">Streptomyces microflavus</name>
    <name type="common">Streptomyces lipmanii</name>
    <dbReference type="NCBI Taxonomy" id="1919"/>
    <lineage>
        <taxon>Bacteria</taxon>
        <taxon>Bacillati</taxon>
        <taxon>Actinomycetota</taxon>
        <taxon>Actinomycetes</taxon>
        <taxon>Kitasatosporales</taxon>
        <taxon>Streptomycetaceae</taxon>
        <taxon>Streptomyces</taxon>
    </lineage>
</organism>
<gene>
    <name evidence="2" type="ORF">Smic_29130</name>
</gene>
<proteinExistence type="predicted"/>